<dbReference type="WBParaSite" id="nRc.2.0.1.t36135-RA">
    <property type="protein sequence ID" value="nRc.2.0.1.t36135-RA"/>
    <property type="gene ID" value="nRc.2.0.1.g36135"/>
</dbReference>
<evidence type="ECO:0000256" key="1">
    <source>
        <dbReference type="SAM" id="Phobius"/>
    </source>
</evidence>
<organism evidence="2 3">
    <name type="scientific">Romanomermis culicivorax</name>
    <name type="common">Nematode worm</name>
    <dbReference type="NCBI Taxonomy" id="13658"/>
    <lineage>
        <taxon>Eukaryota</taxon>
        <taxon>Metazoa</taxon>
        <taxon>Ecdysozoa</taxon>
        <taxon>Nematoda</taxon>
        <taxon>Enoplea</taxon>
        <taxon>Dorylaimia</taxon>
        <taxon>Mermithida</taxon>
        <taxon>Mermithoidea</taxon>
        <taxon>Mermithidae</taxon>
        <taxon>Romanomermis</taxon>
    </lineage>
</organism>
<reference evidence="3" key="1">
    <citation type="submission" date="2022-11" db="UniProtKB">
        <authorList>
            <consortium name="WormBaseParasite"/>
        </authorList>
    </citation>
    <scope>IDENTIFICATION</scope>
</reference>
<proteinExistence type="predicted"/>
<dbReference type="AlphaFoldDB" id="A0A915KCN3"/>
<keyword evidence="1" id="KW-0472">Membrane</keyword>
<evidence type="ECO:0000313" key="3">
    <source>
        <dbReference type="WBParaSite" id="nRc.2.0.1.t36135-RA"/>
    </source>
</evidence>
<keyword evidence="1" id="KW-0812">Transmembrane</keyword>
<feature type="transmembrane region" description="Helical" evidence="1">
    <location>
        <begin position="30"/>
        <end position="49"/>
    </location>
</feature>
<evidence type="ECO:0000313" key="2">
    <source>
        <dbReference type="Proteomes" id="UP000887565"/>
    </source>
</evidence>
<protein>
    <submittedName>
        <fullName evidence="3">Uncharacterized protein</fullName>
    </submittedName>
</protein>
<keyword evidence="2" id="KW-1185">Reference proteome</keyword>
<sequence length="137" mass="15865">MDKEKQTKNKLTNKQTSAKRDKYLVDGVKFTVQLCYIFLKLFFLPTFHYSRPFFFGRRVFVQNDFFGGAYPVEISGQFPFQLLLFSASLILNGPFPYAMNTTTYPLSTPSTKFNMKNEPNTINGIKYKVVNLFPRAS</sequence>
<name>A0A915KCN3_ROMCU</name>
<dbReference type="Proteomes" id="UP000887565">
    <property type="component" value="Unplaced"/>
</dbReference>
<accession>A0A915KCN3</accession>
<keyword evidence="1" id="KW-1133">Transmembrane helix</keyword>